<keyword evidence="4" id="KW-0012">Acyltransferase</keyword>
<evidence type="ECO:0000256" key="4">
    <source>
        <dbReference type="ARBA" id="ARBA00023315"/>
    </source>
</evidence>
<keyword evidence="3" id="KW-0808">Transferase</keyword>
<dbReference type="InterPro" id="IPR051321">
    <property type="entry name" value="PHA/PHB_synthase"/>
</dbReference>
<evidence type="ECO:0000256" key="2">
    <source>
        <dbReference type="ARBA" id="ARBA00022490"/>
    </source>
</evidence>
<name>A0ABW8EZ86_9BURK</name>
<dbReference type="InterPro" id="IPR029058">
    <property type="entry name" value="AB_hydrolase_fold"/>
</dbReference>
<reference evidence="6 7" key="1">
    <citation type="submission" date="2024-10" db="EMBL/GenBank/DDBJ databases">
        <title>The Natural Products Discovery Center: Release of the First 8490 Sequenced Strains for Exploring Actinobacteria Biosynthetic Diversity.</title>
        <authorList>
            <person name="Kalkreuter E."/>
            <person name="Kautsar S.A."/>
            <person name="Yang D."/>
            <person name="Bader C.D."/>
            <person name="Teijaro C.N."/>
            <person name="Fluegel L."/>
            <person name="Davis C.M."/>
            <person name="Simpson J.R."/>
            <person name="Lauterbach L."/>
            <person name="Steele A.D."/>
            <person name="Gui C."/>
            <person name="Meng S."/>
            <person name="Li G."/>
            <person name="Viehrig K."/>
            <person name="Ye F."/>
            <person name="Su P."/>
            <person name="Kiefer A.F."/>
            <person name="Nichols A."/>
            <person name="Cepeda A.J."/>
            <person name="Yan W."/>
            <person name="Fan B."/>
            <person name="Jiang Y."/>
            <person name="Adhikari A."/>
            <person name="Zheng C.-J."/>
            <person name="Schuster L."/>
            <person name="Cowan T.M."/>
            <person name="Smanski M.J."/>
            <person name="Chevrette M.G."/>
            <person name="De Carvalho L.P.S."/>
            <person name="Shen B."/>
        </authorList>
    </citation>
    <scope>NUCLEOTIDE SEQUENCE [LARGE SCALE GENOMIC DNA]</scope>
    <source>
        <strain evidence="6 7">NPDC087045</strain>
    </source>
</reference>
<keyword evidence="7" id="KW-1185">Reference proteome</keyword>
<dbReference type="Proteomes" id="UP001617427">
    <property type="component" value="Unassembled WGS sequence"/>
</dbReference>
<keyword evidence="2" id="KW-0963">Cytoplasm</keyword>
<sequence>MNKQNPQQPSPDVSAWLAQMSDPKFWASLPSQFQSQFQHLQPPLQPFPNMGFPFGGAASAGEFDPSSLMKQLGELGASLDAADMLRLQQDYAQQFSELWQSVMSAKTPAITDRRLSAPAWQESPYFAFQAAAYQLNSRFLLTLADAVKGTDKVRHKLRFAVQQMIDAMSPANFLATNPVAQQKIIETRGESLTKGIAQLLADLQKGHISQTDETAFEVGKDVGASEGSVIYENELFQLIQYTPLTKTVHAVPLLIVPPCINKFYILDLQPQNSLVRYTVEQGHTVFLISWRNADASVDGATWEQYVDGAVVNAIHIVQEVSKQPQINALGFCVGGTILSCALALLAARGEDPVSSLTLLTTFLDFSDTGAIDVYIDEMQLAMREQMIGKRGLMAGRDFSSAFSSLRPNDLLWNYVESNYLKGETPTAFDLLYWNADSTNLPGPMFCYYLRHMYLENALKDPGRLTVAGEKIDLHKITAPAFIYASREDHIVPWKSAYASVALINASRHANNRFVLGASGHIAGVINPASKNKRNYWINDKLEADPDAWFAKAKEHPGSWWTEWAAFLGKHAGRKVAAPKAAGSAKYKKIEPAPGRYVKVRVD</sequence>
<evidence type="ECO:0000313" key="7">
    <source>
        <dbReference type="Proteomes" id="UP001617427"/>
    </source>
</evidence>
<dbReference type="InterPro" id="IPR010941">
    <property type="entry name" value="PhaC_N"/>
</dbReference>
<evidence type="ECO:0000259" key="5">
    <source>
        <dbReference type="Pfam" id="PF07167"/>
    </source>
</evidence>
<dbReference type="PANTHER" id="PTHR36837:SF5">
    <property type="entry name" value="POLY-3-HYDROXYBUTYRATE SYNTHASE"/>
    <property type="match status" value="1"/>
</dbReference>
<proteinExistence type="predicted"/>
<dbReference type="InterPro" id="IPR010963">
    <property type="entry name" value="PHA_synth_I"/>
</dbReference>
<feature type="domain" description="Poly-beta-hydroxybutyrate polymerase N-terminal" evidence="5">
    <location>
        <begin position="112"/>
        <end position="277"/>
    </location>
</feature>
<dbReference type="NCBIfam" id="TIGR01838">
    <property type="entry name" value="PHA_synth_I"/>
    <property type="match status" value="1"/>
</dbReference>
<evidence type="ECO:0000256" key="3">
    <source>
        <dbReference type="ARBA" id="ARBA00022679"/>
    </source>
</evidence>
<dbReference type="SUPFAM" id="SSF53474">
    <property type="entry name" value="alpha/beta-Hydrolases"/>
    <property type="match status" value="1"/>
</dbReference>
<dbReference type="PANTHER" id="PTHR36837">
    <property type="entry name" value="POLY(3-HYDROXYALKANOATE) POLYMERASE SUBUNIT PHAC"/>
    <property type="match status" value="1"/>
</dbReference>
<comment type="caution">
    <text evidence="6">The sequence shown here is derived from an EMBL/GenBank/DDBJ whole genome shotgun (WGS) entry which is preliminary data.</text>
</comment>
<evidence type="ECO:0000313" key="6">
    <source>
        <dbReference type="EMBL" id="MFJ3046358.1"/>
    </source>
</evidence>
<evidence type="ECO:0000256" key="1">
    <source>
        <dbReference type="ARBA" id="ARBA00004496"/>
    </source>
</evidence>
<dbReference type="Pfam" id="PF07167">
    <property type="entry name" value="PhaC_N"/>
    <property type="match status" value="1"/>
</dbReference>
<dbReference type="Gene3D" id="3.40.50.1820">
    <property type="entry name" value="alpha/beta hydrolase"/>
    <property type="match status" value="1"/>
</dbReference>
<dbReference type="EMBL" id="JBIUZV010000005">
    <property type="protein sequence ID" value="MFJ3046358.1"/>
    <property type="molecule type" value="Genomic_DNA"/>
</dbReference>
<gene>
    <name evidence="6" type="ORF">ACIPEN_11030</name>
</gene>
<organism evidence="6 7">
    <name type="scientific">Herbaspirillum chlorophenolicum</name>
    <dbReference type="NCBI Taxonomy" id="211589"/>
    <lineage>
        <taxon>Bacteria</taxon>
        <taxon>Pseudomonadati</taxon>
        <taxon>Pseudomonadota</taxon>
        <taxon>Betaproteobacteria</taxon>
        <taxon>Burkholderiales</taxon>
        <taxon>Oxalobacteraceae</taxon>
        <taxon>Herbaspirillum</taxon>
    </lineage>
</organism>
<accession>A0ABW8EZ86</accession>
<comment type="subcellular location">
    <subcellularLocation>
        <location evidence="1">Cytoplasm</location>
    </subcellularLocation>
</comment>
<dbReference type="RefSeq" id="WP_402700419.1">
    <property type="nucleotide sequence ID" value="NZ_JBIUZV010000005.1"/>
</dbReference>
<protein>
    <submittedName>
        <fullName evidence="6">PHA/PHB synthase family protein</fullName>
    </submittedName>
</protein>